<dbReference type="Proteomes" id="UP000275267">
    <property type="component" value="Unassembled WGS sequence"/>
</dbReference>
<feature type="region of interest" description="Disordered" evidence="1">
    <location>
        <begin position="1"/>
        <end position="47"/>
    </location>
</feature>
<accession>A0A3L6Q0I2</accession>
<evidence type="ECO:0000313" key="2">
    <source>
        <dbReference type="EMBL" id="RLM69488.1"/>
    </source>
</evidence>
<feature type="compositionally biased region" description="Polar residues" evidence="1">
    <location>
        <begin position="21"/>
        <end position="35"/>
    </location>
</feature>
<dbReference type="AlphaFoldDB" id="A0A3L6Q0I2"/>
<organism evidence="2 3">
    <name type="scientific">Panicum miliaceum</name>
    <name type="common">Proso millet</name>
    <name type="synonym">Broomcorn millet</name>
    <dbReference type="NCBI Taxonomy" id="4540"/>
    <lineage>
        <taxon>Eukaryota</taxon>
        <taxon>Viridiplantae</taxon>
        <taxon>Streptophyta</taxon>
        <taxon>Embryophyta</taxon>
        <taxon>Tracheophyta</taxon>
        <taxon>Spermatophyta</taxon>
        <taxon>Magnoliopsida</taxon>
        <taxon>Liliopsida</taxon>
        <taxon>Poales</taxon>
        <taxon>Poaceae</taxon>
        <taxon>PACMAD clade</taxon>
        <taxon>Panicoideae</taxon>
        <taxon>Panicodae</taxon>
        <taxon>Paniceae</taxon>
        <taxon>Panicinae</taxon>
        <taxon>Panicum</taxon>
        <taxon>Panicum sect. Panicum</taxon>
    </lineage>
</organism>
<keyword evidence="3" id="KW-1185">Reference proteome</keyword>
<comment type="caution">
    <text evidence="2">The sequence shown here is derived from an EMBL/GenBank/DDBJ whole genome shotgun (WGS) entry which is preliminary data.</text>
</comment>
<feature type="compositionally biased region" description="Pro residues" evidence="1">
    <location>
        <begin position="37"/>
        <end position="47"/>
    </location>
</feature>
<gene>
    <name evidence="2" type="ORF">C2845_PM17G01300</name>
</gene>
<sequence>MQSPPLPLRPAPPPLRFISLPPSSSVLAPTTTENGRSPPPPPPPSTLFPPICSIAPLLLSSSDGISKRAGEKGFSLFTFQSGGFSVQSKGRRGNVPVYQPRFELKKWSIGMVKTQKPVRGVGGGTFQ</sequence>
<name>A0A3L6Q0I2_PANMI</name>
<feature type="compositionally biased region" description="Pro residues" evidence="1">
    <location>
        <begin position="1"/>
        <end position="15"/>
    </location>
</feature>
<evidence type="ECO:0000256" key="1">
    <source>
        <dbReference type="SAM" id="MobiDB-lite"/>
    </source>
</evidence>
<evidence type="ECO:0000313" key="3">
    <source>
        <dbReference type="Proteomes" id="UP000275267"/>
    </source>
</evidence>
<proteinExistence type="predicted"/>
<reference evidence="3" key="1">
    <citation type="journal article" date="2019" name="Nat. Commun.">
        <title>The genome of broomcorn millet.</title>
        <authorList>
            <person name="Zou C."/>
            <person name="Miki D."/>
            <person name="Li D."/>
            <person name="Tang Q."/>
            <person name="Xiao L."/>
            <person name="Rajput S."/>
            <person name="Deng P."/>
            <person name="Jia W."/>
            <person name="Huang R."/>
            <person name="Zhang M."/>
            <person name="Sun Y."/>
            <person name="Hu J."/>
            <person name="Fu X."/>
            <person name="Schnable P.S."/>
            <person name="Li F."/>
            <person name="Zhang H."/>
            <person name="Feng B."/>
            <person name="Zhu X."/>
            <person name="Liu R."/>
            <person name="Schnable J.C."/>
            <person name="Zhu J.-K."/>
            <person name="Zhang H."/>
        </authorList>
    </citation>
    <scope>NUCLEOTIDE SEQUENCE [LARGE SCALE GENOMIC DNA]</scope>
</reference>
<dbReference type="EMBL" id="PQIB02000014">
    <property type="protein sequence ID" value="RLM69488.1"/>
    <property type="molecule type" value="Genomic_DNA"/>
</dbReference>
<protein>
    <submittedName>
        <fullName evidence="2">Uncharacterized protein</fullName>
    </submittedName>
</protein>